<accession>A0A6J4PRC6</accession>
<dbReference type="EMBL" id="CADCVB010000082">
    <property type="protein sequence ID" value="CAA9421560.1"/>
    <property type="molecule type" value="Genomic_DNA"/>
</dbReference>
<name>A0A6J4PRC6_9ACTN</name>
<sequence>MRKLVNRLVLLGVAAGIVYALRNYLQDSAGAKRGDVQVVLDTGDTVEPGSAEAQEFADVARKILEISGQAGQGQASAG</sequence>
<protein>
    <submittedName>
        <fullName evidence="1">Uncharacterized protein</fullName>
    </submittedName>
</protein>
<proteinExistence type="predicted"/>
<organism evidence="1">
    <name type="scientific">uncultured Rubrobacteraceae bacterium</name>
    <dbReference type="NCBI Taxonomy" id="349277"/>
    <lineage>
        <taxon>Bacteria</taxon>
        <taxon>Bacillati</taxon>
        <taxon>Actinomycetota</taxon>
        <taxon>Rubrobacteria</taxon>
        <taxon>Rubrobacterales</taxon>
        <taxon>Rubrobacteraceae</taxon>
        <taxon>environmental samples</taxon>
    </lineage>
</organism>
<dbReference type="AlphaFoldDB" id="A0A6J4PRC6"/>
<reference evidence="1" key="1">
    <citation type="submission" date="2020-02" db="EMBL/GenBank/DDBJ databases">
        <authorList>
            <person name="Meier V. D."/>
        </authorList>
    </citation>
    <scope>NUCLEOTIDE SEQUENCE</scope>
    <source>
        <strain evidence="1">AVDCRST_MAG78</strain>
    </source>
</reference>
<gene>
    <name evidence="1" type="ORF">AVDCRST_MAG78-1073</name>
</gene>
<evidence type="ECO:0000313" key="1">
    <source>
        <dbReference type="EMBL" id="CAA9421560.1"/>
    </source>
</evidence>